<dbReference type="GeneID" id="28965166"/>
<dbReference type="STRING" id="1296121.A0A1A6AB36"/>
<sequence length="157" mass="17978">MVDNDRARATAPGPPVGCRSALVPPVHPSRRSSFKNVRDSLTPPAVHLRTTAQEYQEWIEQELKAKRLVKGLDNDDLNTLLRMFDKHVHNVHICAHTEEDHARRELDLQASAYEEFTIDKMRSNLERFYSTVVSDYCDVSKRFAKSDSGKREKSGLQ</sequence>
<dbReference type="AlphaFoldDB" id="A0A1A6AB36"/>
<dbReference type="KEGG" id="kdj:28965166"/>
<reference evidence="3" key="3">
    <citation type="submission" date="2024-02" db="EMBL/GenBank/DDBJ databases">
        <title>Comparative genomics of Cryptococcus and Kwoniella reveals pathogenesis evolution and contrasting modes of karyotype evolution via chromosome fusion or intercentromeric recombination.</title>
        <authorList>
            <person name="Coelho M.A."/>
            <person name="David-Palma M."/>
            <person name="Shea T."/>
            <person name="Bowers K."/>
            <person name="McGinley-Smith S."/>
            <person name="Mohammad A.W."/>
            <person name="Gnirke A."/>
            <person name="Yurkov A.M."/>
            <person name="Nowrousian M."/>
            <person name="Sun S."/>
            <person name="Cuomo C.A."/>
            <person name="Heitman J."/>
        </authorList>
    </citation>
    <scope>NUCLEOTIDE SEQUENCE</scope>
    <source>
        <strain evidence="3">CBS 10117</strain>
    </source>
</reference>
<dbReference type="Proteomes" id="UP000078595">
    <property type="component" value="Chromosome 2"/>
</dbReference>
<dbReference type="EMBL" id="KI894028">
    <property type="protein sequence ID" value="OBR87265.1"/>
    <property type="molecule type" value="Genomic_DNA"/>
</dbReference>
<dbReference type="OrthoDB" id="2594499at2759"/>
<reference evidence="2" key="1">
    <citation type="submission" date="2013-07" db="EMBL/GenBank/DDBJ databases">
        <title>The Genome Sequence of Cryptococcus dejecticola CBS10117.</title>
        <authorList>
            <consortium name="The Broad Institute Genome Sequencing Platform"/>
            <person name="Cuomo C."/>
            <person name="Litvintseva A."/>
            <person name="Chen Y."/>
            <person name="Heitman J."/>
            <person name="Sun S."/>
            <person name="Springer D."/>
            <person name="Dromer F."/>
            <person name="Young S.K."/>
            <person name="Zeng Q."/>
            <person name="Gargeya S."/>
            <person name="Fitzgerald M."/>
            <person name="Abouelleil A."/>
            <person name="Alvarado L."/>
            <person name="Berlin A.M."/>
            <person name="Chapman S.B."/>
            <person name="Dewar J."/>
            <person name="Goldberg J."/>
            <person name="Griggs A."/>
            <person name="Gujja S."/>
            <person name="Hansen M."/>
            <person name="Howarth C."/>
            <person name="Imamovic A."/>
            <person name="Larimer J."/>
            <person name="McCowan C."/>
            <person name="Murphy C."/>
            <person name="Pearson M."/>
            <person name="Priest M."/>
            <person name="Roberts A."/>
            <person name="Saif S."/>
            <person name="Shea T."/>
            <person name="Sykes S."/>
            <person name="Wortman J."/>
            <person name="Nusbaum C."/>
            <person name="Birren B."/>
        </authorList>
    </citation>
    <scope>NUCLEOTIDE SEQUENCE [LARGE SCALE GENOMIC DNA]</scope>
    <source>
        <strain evidence="2">CBS 10117</strain>
    </source>
</reference>
<dbReference type="PANTHER" id="PTHR38694:SF1">
    <property type="entry name" value="PEROXIN DOMAIN-CONTAINING PROTEIN"/>
    <property type="match status" value="1"/>
</dbReference>
<organism evidence="2">
    <name type="scientific">Kwoniella dejecticola CBS 10117</name>
    <dbReference type="NCBI Taxonomy" id="1296121"/>
    <lineage>
        <taxon>Eukaryota</taxon>
        <taxon>Fungi</taxon>
        <taxon>Dikarya</taxon>
        <taxon>Basidiomycota</taxon>
        <taxon>Agaricomycotina</taxon>
        <taxon>Tremellomycetes</taxon>
        <taxon>Tremellales</taxon>
        <taxon>Cryptococcaceae</taxon>
        <taxon>Kwoniella</taxon>
    </lineage>
</organism>
<accession>A0A1A6AB36</accession>
<reference evidence="3" key="2">
    <citation type="submission" date="2013-07" db="EMBL/GenBank/DDBJ databases">
        <authorList>
            <consortium name="The Broad Institute Genome Sequencing Platform"/>
            <person name="Cuomo C."/>
            <person name="Litvintseva A."/>
            <person name="Chen Y."/>
            <person name="Heitman J."/>
            <person name="Sun S."/>
            <person name="Springer D."/>
            <person name="Dromer F."/>
            <person name="Young S.K."/>
            <person name="Zeng Q."/>
            <person name="Gargeya S."/>
            <person name="Fitzgerald M."/>
            <person name="Abouelleil A."/>
            <person name="Alvarado L."/>
            <person name="Berlin A.M."/>
            <person name="Chapman S.B."/>
            <person name="Dewar J."/>
            <person name="Goldberg J."/>
            <person name="Griggs A."/>
            <person name="Gujja S."/>
            <person name="Hansen M."/>
            <person name="Howarth C."/>
            <person name="Imamovic A."/>
            <person name="Larimer J."/>
            <person name="McCowan C."/>
            <person name="Murphy C."/>
            <person name="Pearson M."/>
            <person name="Priest M."/>
            <person name="Roberts A."/>
            <person name="Saif S."/>
            <person name="Shea T."/>
            <person name="Sykes S."/>
            <person name="Wortman J."/>
            <person name="Nusbaum C."/>
            <person name="Birren B."/>
        </authorList>
    </citation>
    <scope>NUCLEOTIDE SEQUENCE</scope>
    <source>
        <strain evidence="3">CBS 10117</strain>
    </source>
</reference>
<evidence type="ECO:0000313" key="4">
    <source>
        <dbReference type="Proteomes" id="UP000078595"/>
    </source>
</evidence>
<protein>
    <submittedName>
        <fullName evidence="2">Uncharacterized protein</fullName>
    </submittedName>
</protein>
<dbReference type="VEuPathDB" id="FungiDB:I303_01467"/>
<evidence type="ECO:0000256" key="1">
    <source>
        <dbReference type="SAM" id="MobiDB-lite"/>
    </source>
</evidence>
<name>A0A1A6AB36_9TREE</name>
<evidence type="ECO:0000313" key="3">
    <source>
        <dbReference type="EMBL" id="WWC59832.1"/>
    </source>
</evidence>
<dbReference type="InterPro" id="IPR021709">
    <property type="entry name" value="DUF3292"/>
</dbReference>
<gene>
    <name evidence="2" type="ORF">I303_01467</name>
    <name evidence="3" type="ORF">I303_102394</name>
</gene>
<dbReference type="EMBL" id="CP144531">
    <property type="protein sequence ID" value="WWC59832.1"/>
    <property type="molecule type" value="Genomic_DNA"/>
</dbReference>
<keyword evidence="4" id="KW-1185">Reference proteome</keyword>
<dbReference type="PANTHER" id="PTHR38694">
    <property type="entry name" value="CONSERVED EXPRESSED PROTEIN"/>
    <property type="match status" value="1"/>
</dbReference>
<dbReference type="RefSeq" id="XP_018265107.1">
    <property type="nucleotide sequence ID" value="XM_018404826.1"/>
</dbReference>
<feature type="region of interest" description="Disordered" evidence="1">
    <location>
        <begin position="1"/>
        <end position="37"/>
    </location>
</feature>
<proteinExistence type="predicted"/>
<dbReference type="Pfam" id="PF11696">
    <property type="entry name" value="DUF3292"/>
    <property type="match status" value="1"/>
</dbReference>
<evidence type="ECO:0000313" key="2">
    <source>
        <dbReference type="EMBL" id="OBR87265.1"/>
    </source>
</evidence>